<feature type="transmembrane region" description="Helical" evidence="1">
    <location>
        <begin position="285"/>
        <end position="303"/>
    </location>
</feature>
<accession>A0AAW3ZTS5</accession>
<keyword evidence="1" id="KW-0472">Membrane</keyword>
<dbReference type="CDD" id="cd12913">
    <property type="entry name" value="PDC1_MCP_like"/>
    <property type="match status" value="1"/>
</dbReference>
<evidence type="ECO:0000313" key="3">
    <source>
        <dbReference type="Proteomes" id="UP000650616"/>
    </source>
</evidence>
<gene>
    <name evidence="2" type="ORF">CCAL9337_07535</name>
</gene>
<dbReference type="EMBL" id="LIWG01000010">
    <property type="protein sequence ID" value="MBE3608570.1"/>
    <property type="molecule type" value="Genomic_DNA"/>
</dbReference>
<reference evidence="2 3" key="1">
    <citation type="submission" date="2015-08" db="EMBL/GenBank/DDBJ databases">
        <title>Comparative genomics of the Campylobacter concisus group.</title>
        <authorList>
            <person name="Yee E."/>
            <person name="Chapman M.H."/>
            <person name="Huynh S."/>
            <person name="Bono J.L."/>
            <person name="On S.L."/>
            <person name="St Leger J."/>
            <person name="Foster G."/>
            <person name="Parker C.T."/>
            <person name="Miller W.G."/>
        </authorList>
    </citation>
    <scope>NUCLEOTIDE SEQUENCE [LARGE SCALE GENOMIC DNA]</scope>
    <source>
        <strain evidence="2 3">RM9337</strain>
    </source>
</reference>
<sequence length="531" mass="59038">MRFKLVSSVVVLLSVCLAICLSAFSFTNFSVVKKEAYTLISASQYATLQSAVKFMKNYVEAKYKAPNEIKRYIEQESPSEESIIDALKTSAKVADLSLLYVGYDNGRMIRSNGVHQWPSDGFDPRKRNWYEDTLKEGKGVITDARIAATGGTMVSSLTSPVVIGGKIVGVVSGNISLNELSADILGMKKHEGEYILGIDKHSQSVITPNQEELMKKSELNKAFQDFFNESNEALLSGLKTYKFSENGEDKVAVCLKEDMLDWHVCSVVPSSVYSDNANKLLIEQIVLSLIFMIIVGGVMSYILKLKLRPLEAIKDGLSGFFDYLNNKSFSNKSIDINAKNELGEMADMINENMKLIKEAKVAENEFIQDAEKFVHRIKEGDFKASLEANTLNPALNQLKNTFKELQETLKENIAANSTDIIKLLENFKAQNFTTRIDDNGKMAIGINALGEEISNMLKNSFAQAQLLEEKAKNLATYMEQLTSGANEQSNSLQESAAAIEEMSSSMNAISQKSRDVMRQSDEIKNIIVIIR</sequence>
<dbReference type="Gene3D" id="3.30.450.20">
    <property type="entry name" value="PAS domain"/>
    <property type="match status" value="2"/>
</dbReference>
<keyword evidence="1" id="KW-0812">Transmembrane</keyword>
<dbReference type="SUPFAM" id="SSF58104">
    <property type="entry name" value="Methyl-accepting chemotaxis protein (MCP) signaling domain"/>
    <property type="match status" value="1"/>
</dbReference>
<evidence type="ECO:0000313" key="2">
    <source>
        <dbReference type="EMBL" id="MBE3608570.1"/>
    </source>
</evidence>
<evidence type="ECO:0000256" key="1">
    <source>
        <dbReference type="SAM" id="Phobius"/>
    </source>
</evidence>
<dbReference type="AlphaFoldDB" id="A0AAW3ZTS5"/>
<dbReference type="PANTHER" id="PTHR32089">
    <property type="entry name" value="METHYL-ACCEPTING CHEMOTAXIS PROTEIN MCPB"/>
    <property type="match status" value="1"/>
</dbReference>
<keyword evidence="3" id="KW-1185">Reference proteome</keyword>
<dbReference type="Proteomes" id="UP000650616">
    <property type="component" value="Unassembled WGS sequence"/>
</dbReference>
<dbReference type="Gene3D" id="1.10.287.950">
    <property type="entry name" value="Methyl-accepting chemotaxis protein"/>
    <property type="match status" value="1"/>
</dbReference>
<comment type="caution">
    <text evidence="2">The sequence shown here is derived from an EMBL/GenBank/DDBJ whole genome shotgun (WGS) entry which is preliminary data.</text>
</comment>
<organism evidence="2 3">
    <name type="scientific">Campylobacter californiensis</name>
    <dbReference type="NCBI Taxonomy" id="1032243"/>
    <lineage>
        <taxon>Bacteria</taxon>
        <taxon>Pseudomonadati</taxon>
        <taxon>Campylobacterota</taxon>
        <taxon>Epsilonproteobacteria</taxon>
        <taxon>Campylobacterales</taxon>
        <taxon>Campylobacteraceae</taxon>
        <taxon>Campylobacter</taxon>
    </lineage>
</organism>
<protein>
    <submittedName>
        <fullName evidence="2">Methyl-accepting chemotaxis protein</fullName>
    </submittedName>
</protein>
<dbReference type="SUPFAM" id="SSF103190">
    <property type="entry name" value="Sensory domain-like"/>
    <property type="match status" value="1"/>
</dbReference>
<keyword evidence="1" id="KW-1133">Transmembrane helix</keyword>
<dbReference type="Pfam" id="PF22673">
    <property type="entry name" value="MCP-like_PDC_1"/>
    <property type="match status" value="1"/>
</dbReference>
<name>A0AAW3ZTS5_9BACT</name>
<dbReference type="InterPro" id="IPR029151">
    <property type="entry name" value="Sensor-like_sf"/>
</dbReference>
<proteinExistence type="predicted"/>
<feature type="non-terminal residue" evidence="2">
    <location>
        <position position="531"/>
    </location>
</feature>
<dbReference type="PANTHER" id="PTHR32089:SF112">
    <property type="entry name" value="LYSOZYME-LIKE PROTEIN-RELATED"/>
    <property type="match status" value="1"/>
</dbReference>